<dbReference type="EMBL" id="VUJU01006707">
    <property type="protein sequence ID" value="KAF0747812.1"/>
    <property type="molecule type" value="Genomic_DNA"/>
</dbReference>
<accession>A0A6G0Y1X8</accession>
<feature type="region of interest" description="Disordered" evidence="1">
    <location>
        <begin position="116"/>
        <end position="151"/>
    </location>
</feature>
<sequence>MALLLKTPVVQCAGFVDGKLSCKLSQFKRFRDIFHPVQICEVCEEKRYWPLSIRKCEICSFKGHKRCVEYETMEASFVNVIPFNFDPIITTTKLRNSRYSGSISSTSSAWVNRSRPSTSSAVTMNNNVNRPSTSKAATVKDSTNLSTVEDSTNTTGTAMVSVNDTKSPPITDEVVLEVDNTSVPCTIIVTRVNNNDTNAVVTSAAVTTAEGDTDQLSTSTAVKSMDDTTNLPSAVQDEAVTVDEITSVPSVGTVTAVDDTDILRQHEADNSLDANKTTKKNKRRKWYRRFIFCFLIFFTFKSKKQCVHCAVAGRRLNRPLRADRLAICRWSRAFNPSYGAAGVVSERHRRPDRLRPVGKSVAHDRQTVEPTFVLSVDIRPGDFNRTQVTGRTPGQYSLTRNEHSLNSMYIYWRCACSAMGVVCPVMAC</sequence>
<reference evidence="2 3" key="1">
    <citation type="submission" date="2019-08" db="EMBL/GenBank/DDBJ databases">
        <title>Whole genome of Aphis craccivora.</title>
        <authorList>
            <person name="Voronova N.V."/>
            <person name="Shulinski R.S."/>
            <person name="Bandarenka Y.V."/>
            <person name="Zhorov D.G."/>
            <person name="Warner D."/>
        </authorList>
    </citation>
    <scope>NUCLEOTIDE SEQUENCE [LARGE SCALE GENOMIC DNA]</scope>
    <source>
        <strain evidence="2">180601</strain>
        <tissue evidence="2">Whole Body</tissue>
    </source>
</reference>
<gene>
    <name evidence="2" type="ORF">FWK35_00027317</name>
</gene>
<keyword evidence="3" id="KW-1185">Reference proteome</keyword>
<evidence type="ECO:0000313" key="2">
    <source>
        <dbReference type="EMBL" id="KAF0747812.1"/>
    </source>
</evidence>
<evidence type="ECO:0000313" key="3">
    <source>
        <dbReference type="Proteomes" id="UP000478052"/>
    </source>
</evidence>
<dbReference type="Proteomes" id="UP000478052">
    <property type="component" value="Unassembled WGS sequence"/>
</dbReference>
<organism evidence="2 3">
    <name type="scientific">Aphis craccivora</name>
    <name type="common">Cowpea aphid</name>
    <dbReference type="NCBI Taxonomy" id="307492"/>
    <lineage>
        <taxon>Eukaryota</taxon>
        <taxon>Metazoa</taxon>
        <taxon>Ecdysozoa</taxon>
        <taxon>Arthropoda</taxon>
        <taxon>Hexapoda</taxon>
        <taxon>Insecta</taxon>
        <taxon>Pterygota</taxon>
        <taxon>Neoptera</taxon>
        <taxon>Paraneoptera</taxon>
        <taxon>Hemiptera</taxon>
        <taxon>Sternorrhyncha</taxon>
        <taxon>Aphidomorpha</taxon>
        <taxon>Aphidoidea</taxon>
        <taxon>Aphididae</taxon>
        <taxon>Aphidini</taxon>
        <taxon>Aphis</taxon>
        <taxon>Aphis</taxon>
    </lineage>
</organism>
<evidence type="ECO:0000256" key="1">
    <source>
        <dbReference type="SAM" id="MobiDB-lite"/>
    </source>
</evidence>
<name>A0A6G0Y1X8_APHCR</name>
<dbReference type="AlphaFoldDB" id="A0A6G0Y1X8"/>
<protein>
    <submittedName>
        <fullName evidence="2">Cell wall integrity and stress response component 4-like</fullName>
    </submittedName>
</protein>
<dbReference type="InterPro" id="IPR046349">
    <property type="entry name" value="C1-like_sf"/>
</dbReference>
<dbReference type="OrthoDB" id="6611206at2759"/>
<dbReference type="SUPFAM" id="SSF57889">
    <property type="entry name" value="Cysteine-rich domain"/>
    <property type="match status" value="1"/>
</dbReference>
<comment type="caution">
    <text evidence="2">The sequence shown here is derived from an EMBL/GenBank/DDBJ whole genome shotgun (WGS) entry which is preliminary data.</text>
</comment>
<proteinExistence type="predicted"/>